<comment type="subcellular location">
    <subcellularLocation>
        <location evidence="1">Cell membrane</location>
        <topology evidence="1">Multi-pass membrane protein</topology>
    </subcellularLocation>
</comment>
<dbReference type="GO" id="GO:0005886">
    <property type="term" value="C:plasma membrane"/>
    <property type="evidence" value="ECO:0007669"/>
    <property type="project" value="UniProtKB-SubCell"/>
</dbReference>
<evidence type="ECO:0000256" key="3">
    <source>
        <dbReference type="ARBA" id="ARBA00022448"/>
    </source>
</evidence>
<keyword evidence="7 8" id="KW-0472">Membrane</keyword>
<feature type="transmembrane region" description="Helical" evidence="8">
    <location>
        <begin position="107"/>
        <end position="127"/>
    </location>
</feature>
<dbReference type="EMBL" id="PVSR01000006">
    <property type="protein sequence ID" value="PRW64093.1"/>
    <property type="molecule type" value="Genomic_DNA"/>
</dbReference>
<feature type="transmembrane region" description="Helical" evidence="8">
    <location>
        <begin position="176"/>
        <end position="196"/>
    </location>
</feature>
<sequence length="218" mass="24077">MEEIAGWPLRHGIVVLGQSVSWAELVGQLAALAVVFLARLRALVTWPVQITATVLLFLVYAGAELGGMATRQVLIMVISVYGWWAWRRGRDAVHGVAVRHGTNRQRVGTTAVFLAGVGLCGTVFAALDVSWAPWPDAWIFVGTLVAFWAQAKGFVEFWLVWLAVDAISVPLQIMSGLWFSAVVYVVFAGLVLHGWFGWRRVERRRRAHRGSRANSVAV</sequence>
<dbReference type="RefSeq" id="WP_106113072.1">
    <property type="nucleotide sequence ID" value="NZ_PVSR01000006.1"/>
</dbReference>
<proteinExistence type="inferred from homology"/>
<protein>
    <recommendedName>
        <fullName evidence="11">Nicotinamide mononucleotide transporter</fullName>
    </recommendedName>
</protein>
<feature type="transmembrane region" description="Helical" evidence="8">
    <location>
        <begin position="43"/>
        <end position="63"/>
    </location>
</feature>
<organism evidence="9 10">
    <name type="scientific">Actinopolyspora mortivallis</name>
    <dbReference type="NCBI Taxonomy" id="33906"/>
    <lineage>
        <taxon>Bacteria</taxon>
        <taxon>Bacillati</taxon>
        <taxon>Actinomycetota</taxon>
        <taxon>Actinomycetes</taxon>
        <taxon>Actinopolysporales</taxon>
        <taxon>Actinopolysporaceae</taxon>
        <taxon>Actinopolyspora</taxon>
    </lineage>
</organism>
<dbReference type="InterPro" id="IPR006419">
    <property type="entry name" value="NMN_transpt_PnuC"/>
</dbReference>
<gene>
    <name evidence="9" type="ORF">CEP50_06705</name>
</gene>
<evidence type="ECO:0000256" key="1">
    <source>
        <dbReference type="ARBA" id="ARBA00004651"/>
    </source>
</evidence>
<dbReference type="PANTHER" id="PTHR36122">
    <property type="entry name" value="NICOTINAMIDE RIBOSIDE TRANSPORTER PNUC"/>
    <property type="match status" value="1"/>
</dbReference>
<dbReference type="Proteomes" id="UP000239352">
    <property type="component" value="Unassembled WGS sequence"/>
</dbReference>
<evidence type="ECO:0000256" key="6">
    <source>
        <dbReference type="ARBA" id="ARBA00022989"/>
    </source>
</evidence>
<evidence type="ECO:0000256" key="2">
    <source>
        <dbReference type="ARBA" id="ARBA00006669"/>
    </source>
</evidence>
<dbReference type="STRING" id="1050202.GCA_000384035_02412"/>
<evidence type="ECO:0000256" key="8">
    <source>
        <dbReference type="SAM" id="Phobius"/>
    </source>
</evidence>
<keyword evidence="4" id="KW-1003">Cell membrane</keyword>
<reference evidence="9 10" key="1">
    <citation type="submission" date="2018-03" db="EMBL/GenBank/DDBJ databases">
        <title>Actinopolyspora mortivallis from Sahara, screening for active biomolecules.</title>
        <authorList>
            <person name="Selama O."/>
            <person name="Wellington E.M.H."/>
            <person name="Hacene H."/>
        </authorList>
    </citation>
    <scope>NUCLEOTIDE SEQUENCE [LARGE SCALE GENOMIC DNA]</scope>
    <source>
        <strain evidence="9 10">M5A</strain>
    </source>
</reference>
<evidence type="ECO:0000313" key="9">
    <source>
        <dbReference type="EMBL" id="PRW64093.1"/>
    </source>
</evidence>
<evidence type="ECO:0000313" key="10">
    <source>
        <dbReference type="Proteomes" id="UP000239352"/>
    </source>
</evidence>
<evidence type="ECO:0000256" key="7">
    <source>
        <dbReference type="ARBA" id="ARBA00023136"/>
    </source>
</evidence>
<keyword evidence="3" id="KW-0813">Transport</keyword>
<dbReference type="AlphaFoldDB" id="A0A2T0GYI1"/>
<dbReference type="Pfam" id="PF04973">
    <property type="entry name" value="NMN_transporter"/>
    <property type="match status" value="1"/>
</dbReference>
<name>A0A2T0GYI1_ACTMO</name>
<dbReference type="PANTHER" id="PTHR36122:SF2">
    <property type="entry name" value="NICOTINAMIDE RIBOSIDE TRANSPORTER PNUC"/>
    <property type="match status" value="1"/>
</dbReference>
<dbReference type="GO" id="GO:0034257">
    <property type="term" value="F:nicotinamide riboside transmembrane transporter activity"/>
    <property type="evidence" value="ECO:0007669"/>
    <property type="project" value="InterPro"/>
</dbReference>
<comment type="similarity">
    <text evidence="2">Belongs to the nicotinamide ribonucleoside (NR) uptake permease (TC 4.B.1) family.</text>
</comment>
<keyword evidence="5 8" id="KW-0812">Transmembrane</keyword>
<comment type="caution">
    <text evidence="9">The sequence shown here is derived from an EMBL/GenBank/DDBJ whole genome shotgun (WGS) entry which is preliminary data.</text>
</comment>
<evidence type="ECO:0000256" key="4">
    <source>
        <dbReference type="ARBA" id="ARBA00022475"/>
    </source>
</evidence>
<accession>A0A2T0GYI1</accession>
<feature type="transmembrane region" description="Helical" evidence="8">
    <location>
        <begin position="69"/>
        <end position="86"/>
    </location>
</feature>
<evidence type="ECO:0008006" key="11">
    <source>
        <dbReference type="Google" id="ProtNLM"/>
    </source>
</evidence>
<evidence type="ECO:0000256" key="5">
    <source>
        <dbReference type="ARBA" id="ARBA00022692"/>
    </source>
</evidence>
<feature type="transmembrane region" description="Helical" evidence="8">
    <location>
        <begin position="20"/>
        <end position="38"/>
    </location>
</feature>
<keyword evidence="10" id="KW-1185">Reference proteome</keyword>
<keyword evidence="6 8" id="KW-1133">Transmembrane helix</keyword>
<dbReference type="InParanoid" id="A0A2T0GYI1"/>